<evidence type="ECO:0000313" key="4">
    <source>
        <dbReference type="EMBL" id="OGC70215.1"/>
    </source>
</evidence>
<dbReference type="InterPro" id="IPR023158">
    <property type="entry name" value="YerB-like_sf"/>
</dbReference>
<dbReference type="SUPFAM" id="SSF159774">
    <property type="entry name" value="YerB-like"/>
    <property type="match status" value="1"/>
</dbReference>
<evidence type="ECO:0000259" key="2">
    <source>
        <dbReference type="Pfam" id="PF11258"/>
    </source>
</evidence>
<dbReference type="EMBL" id="MEWA01000009">
    <property type="protein sequence ID" value="OGC70215.1"/>
    <property type="molecule type" value="Genomic_DNA"/>
</dbReference>
<reference evidence="4 5" key="1">
    <citation type="journal article" date="2016" name="Nat. Commun.">
        <title>Thousands of microbial genomes shed light on interconnected biogeochemical processes in an aquifer system.</title>
        <authorList>
            <person name="Anantharaman K."/>
            <person name="Brown C.T."/>
            <person name="Hug L.A."/>
            <person name="Sharon I."/>
            <person name="Castelle C.J."/>
            <person name="Probst A.J."/>
            <person name="Thomas B.C."/>
            <person name="Singh A."/>
            <person name="Wilkins M.J."/>
            <person name="Karaoz U."/>
            <person name="Brodie E.L."/>
            <person name="Williams K.H."/>
            <person name="Hubbard S.S."/>
            <person name="Banfield J.F."/>
        </authorList>
    </citation>
    <scope>NUCLEOTIDE SEQUENCE [LARGE SCALE GENOMIC DNA]</scope>
</reference>
<evidence type="ECO:0008006" key="6">
    <source>
        <dbReference type="Google" id="ProtNLM"/>
    </source>
</evidence>
<organism evidence="4 5">
    <name type="scientific">candidate division WWE3 bacterium RIFOXYC1_FULL_39_7</name>
    <dbReference type="NCBI Taxonomy" id="1802643"/>
    <lineage>
        <taxon>Bacteria</taxon>
        <taxon>Katanobacteria</taxon>
    </lineage>
</organism>
<comment type="caution">
    <text evidence="4">The sequence shown here is derived from an EMBL/GenBank/DDBJ whole genome shotgun (WGS) entry which is preliminary data.</text>
</comment>
<evidence type="ECO:0000313" key="5">
    <source>
        <dbReference type="Proteomes" id="UP000179113"/>
    </source>
</evidence>
<protein>
    <recommendedName>
        <fullName evidence="6">DUF3048 domain-containing protein</fullName>
    </recommendedName>
</protein>
<sequence length="401" mass="44997">MDVSSENFSVSPEQQAKFYAQSGSQVKLPNKFSNKKYIAFGVLASLVLITIFLFILVKRGGSTILSPIADRVSDLGKSNANMVTNPLNGELVKDTDAAVWKDERPIAVMINNYTDARPQSGLEKADLVYEIVAEGGITRFLAFFLSEVPDKIGPVRSTREYYLVLVKELGDAMIMHIGWSPQALEAIETWPVRSLGRGGAQFWRDQARIDAGIAIEHTAYVNGPELRELGHELGWEGEHSFVEWKFKDTEDVDKSQQCLVGECDKPITIDFWYEGDYSAIFKYDRNTNTYLRFTGYDTSGSPVPHIDQESKQQISVKNLIVQFVAEVAIGGDEKNRLEYELVGSGEAIIFTDGKATKATWSKAGRDDRTLYYDSNGQEILFNRGQIWVSIVPDRNIEQVVY</sequence>
<evidence type="ECO:0000256" key="1">
    <source>
        <dbReference type="SAM" id="Phobius"/>
    </source>
</evidence>
<feature type="transmembrane region" description="Helical" evidence="1">
    <location>
        <begin position="37"/>
        <end position="57"/>
    </location>
</feature>
<keyword evidence="1" id="KW-0812">Transmembrane</keyword>
<accession>A0A1F4WL92</accession>
<dbReference type="AlphaFoldDB" id="A0A1F4WL92"/>
<evidence type="ECO:0000259" key="3">
    <source>
        <dbReference type="Pfam" id="PF17479"/>
    </source>
</evidence>
<gene>
    <name evidence="4" type="ORF">A2415_00905</name>
</gene>
<keyword evidence="1" id="KW-0472">Membrane</keyword>
<dbReference type="Proteomes" id="UP000179113">
    <property type="component" value="Unassembled WGS sequence"/>
</dbReference>
<proteinExistence type="predicted"/>
<keyword evidence="1" id="KW-1133">Transmembrane helix</keyword>
<name>A0A1F4WL92_UNCKA</name>
<dbReference type="Pfam" id="PF17479">
    <property type="entry name" value="DUF3048_C"/>
    <property type="match status" value="1"/>
</dbReference>
<dbReference type="Pfam" id="PF11258">
    <property type="entry name" value="DUF3048"/>
    <property type="match status" value="1"/>
</dbReference>
<dbReference type="InterPro" id="IPR035328">
    <property type="entry name" value="DUF3048_C"/>
</dbReference>
<feature type="domain" description="DUF3048" evidence="2">
    <location>
        <begin position="101"/>
        <end position="231"/>
    </location>
</feature>
<feature type="domain" description="DUF3048" evidence="3">
    <location>
        <begin position="274"/>
        <end position="388"/>
    </location>
</feature>
<dbReference type="Gene3D" id="3.50.90.10">
    <property type="entry name" value="YerB-like"/>
    <property type="match status" value="1"/>
</dbReference>
<dbReference type="InterPro" id="IPR021416">
    <property type="entry name" value="DUF3048_N"/>
</dbReference>